<feature type="transmembrane region" description="Helical" evidence="1">
    <location>
        <begin position="57"/>
        <end position="78"/>
    </location>
</feature>
<dbReference type="EMBL" id="PHNE01000002">
    <property type="protein sequence ID" value="PPE05487.1"/>
    <property type="molecule type" value="Genomic_DNA"/>
</dbReference>
<dbReference type="RefSeq" id="WP_028126353.1">
    <property type="nucleotide sequence ID" value="NZ_PHNE01000002.1"/>
</dbReference>
<organism evidence="2 3">
    <name type="scientific">Williamsoniiplasma lucivorax</name>
    <dbReference type="NCBI Taxonomy" id="209274"/>
    <lineage>
        <taxon>Bacteria</taxon>
        <taxon>Bacillati</taxon>
        <taxon>Mycoplasmatota</taxon>
        <taxon>Mollicutes</taxon>
        <taxon>Entomoplasmatales</taxon>
        <taxon>Williamsoniiplasma</taxon>
    </lineage>
</organism>
<keyword evidence="1" id="KW-0812">Transmembrane</keyword>
<keyword evidence="3" id="KW-1185">Reference proteome</keyword>
<keyword evidence="1" id="KW-0472">Membrane</keyword>
<evidence type="ECO:0000313" key="3">
    <source>
        <dbReference type="Proteomes" id="UP000237865"/>
    </source>
</evidence>
<proteinExistence type="predicted"/>
<gene>
    <name evidence="2" type="ORF">ELUCI_v1c05800</name>
</gene>
<feature type="transmembrane region" description="Helical" evidence="1">
    <location>
        <begin position="6"/>
        <end position="27"/>
    </location>
</feature>
<reference evidence="2 3" key="1">
    <citation type="submission" date="2017-11" db="EMBL/GenBank/DDBJ databases">
        <title>Genome sequence of Entomoplasma lucivorax PIPN-2 (ATCC 49196).</title>
        <authorList>
            <person name="Lo W.-S."/>
            <person name="Gasparich G.E."/>
            <person name="Kuo C.-H."/>
        </authorList>
    </citation>
    <scope>NUCLEOTIDE SEQUENCE [LARGE SCALE GENOMIC DNA]</scope>
    <source>
        <strain evidence="2 3">PIPN-2</strain>
    </source>
</reference>
<feature type="transmembrane region" description="Helical" evidence="1">
    <location>
        <begin position="85"/>
        <end position="105"/>
    </location>
</feature>
<feature type="transmembrane region" description="Helical" evidence="1">
    <location>
        <begin position="117"/>
        <end position="136"/>
    </location>
</feature>
<dbReference type="Pfam" id="PF14808">
    <property type="entry name" value="TMEM164"/>
    <property type="match status" value="1"/>
</dbReference>
<comment type="caution">
    <text evidence="2">The sequence shown here is derived from an EMBL/GenBank/DDBJ whole genome shotgun (WGS) entry which is preliminary data.</text>
</comment>
<keyword evidence="1" id="KW-1133">Transmembrane helix</keyword>
<accession>A0A2S5RDW1</accession>
<evidence type="ECO:0000313" key="2">
    <source>
        <dbReference type="EMBL" id="PPE05487.1"/>
    </source>
</evidence>
<dbReference type="Proteomes" id="UP000237865">
    <property type="component" value="Unassembled WGS sequence"/>
</dbReference>
<protein>
    <submittedName>
        <fullName evidence="2">Uncharacterized protein</fullName>
    </submittedName>
</protein>
<evidence type="ECO:0000256" key="1">
    <source>
        <dbReference type="SAM" id="Phobius"/>
    </source>
</evidence>
<dbReference type="AlphaFoldDB" id="A0A2S5RDW1"/>
<feature type="transmembrane region" description="Helical" evidence="1">
    <location>
        <begin position="214"/>
        <end position="236"/>
    </location>
</feature>
<feature type="transmembrane region" description="Helical" evidence="1">
    <location>
        <begin position="34"/>
        <end position="51"/>
    </location>
</feature>
<name>A0A2S5RDW1_9MOLU</name>
<feature type="transmembrane region" description="Helical" evidence="1">
    <location>
        <begin position="148"/>
        <end position="168"/>
    </location>
</feature>
<sequence length="279" mass="32150">MQILEYLFGFGVSILVIASFFIFHKFWAKTTKTYWVRIIVAGWMIGNQIWLGTYEGHWINFEICHILAWSTVVLMFIPNKLQVELFLPLVMVGPVLSIAGGIVAAPADAGFAHFRYWNYYFAHLGIMVGYLYIYLFDFTGACLNWKMLKRSGLFAVCLLTFIMVWNMAHVPAGHNPLKPVPVGEDVATWWGSNDTYKHIFGNIGLGYLSLLVQYFLMMFVFGPAILVLCWTAIFFARPIYAYKGTEKLKFNIHDEVLGIKKHLTKKNFKNLLKFSRQKQ</sequence>